<dbReference type="Gene3D" id="3.40.50.720">
    <property type="entry name" value="NAD(P)-binding Rossmann-like Domain"/>
    <property type="match status" value="1"/>
</dbReference>
<gene>
    <name evidence="3" type="ORF">SAMN05877753_111149</name>
</gene>
<evidence type="ECO:0000259" key="2">
    <source>
        <dbReference type="Pfam" id="PF01370"/>
    </source>
</evidence>
<protein>
    <submittedName>
        <fullName evidence="3">Nucleoside-diphosphate-sugar epimerase</fullName>
    </submittedName>
</protein>
<dbReference type="SUPFAM" id="SSF51735">
    <property type="entry name" value="NAD(P)-binding Rossmann-fold domains"/>
    <property type="match status" value="1"/>
</dbReference>
<dbReference type="EMBL" id="OAOP01000011">
    <property type="protein sequence ID" value="SNX75313.1"/>
    <property type="molecule type" value="Genomic_DNA"/>
</dbReference>
<dbReference type="InterPro" id="IPR001509">
    <property type="entry name" value="Epimerase_deHydtase"/>
</dbReference>
<evidence type="ECO:0000256" key="1">
    <source>
        <dbReference type="ARBA" id="ARBA00007637"/>
    </source>
</evidence>
<dbReference type="InterPro" id="IPR036291">
    <property type="entry name" value="NAD(P)-bd_dom_sf"/>
</dbReference>
<dbReference type="OrthoDB" id="9807212at2"/>
<feature type="domain" description="NAD-dependent epimerase/dehydratase" evidence="2">
    <location>
        <begin position="4"/>
        <end position="208"/>
    </location>
</feature>
<keyword evidence="4" id="KW-1185">Reference proteome</keyword>
<dbReference type="PANTHER" id="PTHR43000">
    <property type="entry name" value="DTDP-D-GLUCOSE 4,6-DEHYDRATASE-RELATED"/>
    <property type="match status" value="1"/>
</dbReference>
<comment type="similarity">
    <text evidence="1">Belongs to the NAD(P)-dependent epimerase/dehydratase family.</text>
</comment>
<organism evidence="3 4">
    <name type="scientific">Bacillus oleivorans</name>
    <dbReference type="NCBI Taxonomy" id="1448271"/>
    <lineage>
        <taxon>Bacteria</taxon>
        <taxon>Bacillati</taxon>
        <taxon>Bacillota</taxon>
        <taxon>Bacilli</taxon>
        <taxon>Bacillales</taxon>
        <taxon>Bacillaceae</taxon>
        <taxon>Bacillus</taxon>
    </lineage>
</organism>
<dbReference type="Proteomes" id="UP000219546">
    <property type="component" value="Unassembled WGS sequence"/>
</dbReference>
<name>A0A285D7Z8_9BACI</name>
<evidence type="ECO:0000313" key="3">
    <source>
        <dbReference type="EMBL" id="SNX75313.1"/>
    </source>
</evidence>
<proteinExistence type="inferred from homology"/>
<reference evidence="3 4" key="1">
    <citation type="submission" date="2017-08" db="EMBL/GenBank/DDBJ databases">
        <authorList>
            <person name="de Groot N.N."/>
        </authorList>
    </citation>
    <scope>NUCLEOTIDE SEQUENCE [LARGE SCALE GENOMIC DNA]</scope>
    <source>
        <strain evidence="3 4">JC228</strain>
    </source>
</reference>
<dbReference type="AlphaFoldDB" id="A0A285D7Z8"/>
<dbReference type="RefSeq" id="WP_097160411.1">
    <property type="nucleotide sequence ID" value="NZ_JBEPMQ010000014.1"/>
</dbReference>
<evidence type="ECO:0000313" key="4">
    <source>
        <dbReference type="Proteomes" id="UP000219546"/>
    </source>
</evidence>
<accession>A0A285D7Z8</accession>
<dbReference type="Pfam" id="PF01370">
    <property type="entry name" value="Epimerase"/>
    <property type="match status" value="1"/>
</dbReference>
<sequence length="313" mass="35688">MKSVILTGASGFIGTELILDLKEEFNICAIGRNFEKYYNSVSYLTTDLNDIQSNELLSKLPNKNADIFIHAAGQAHIKQTENTKHLFKDNNVKATENALKIALELNTKIFIYISSIAVQTDDPNDIYGQSKKEAELLIMDYCKKHHMDYVIIRPVVVYGENDNKGNVAKLINQIRKGFFPLFNNGNTTKSMIYVKNLNYMIKKVIESKEYNNSILIARDKDELSLKTICIEIKKNIRKPVLLLPIPPIFVNLLITIIENFQKIGVVKSINTRSLRNLQLQTKYPLEGINKELVDNLPYSTFTGITNTILNKNR</sequence>